<name>A0A9N9I5V0_9GLOM</name>
<evidence type="ECO:0000313" key="2">
    <source>
        <dbReference type="Proteomes" id="UP000789396"/>
    </source>
</evidence>
<dbReference type="EMBL" id="CAJVPZ010025123">
    <property type="protein sequence ID" value="CAG8721364.1"/>
    <property type="molecule type" value="Genomic_DNA"/>
</dbReference>
<proteinExistence type="predicted"/>
<dbReference type="Proteomes" id="UP000789396">
    <property type="component" value="Unassembled WGS sequence"/>
</dbReference>
<evidence type="ECO:0000313" key="1">
    <source>
        <dbReference type="EMBL" id="CAG8721364.1"/>
    </source>
</evidence>
<keyword evidence="2" id="KW-1185">Reference proteome</keyword>
<dbReference type="AlphaFoldDB" id="A0A9N9I5V0"/>
<feature type="non-terminal residue" evidence="1">
    <location>
        <position position="1"/>
    </location>
</feature>
<sequence>TLLLKQLESVQEIVNENFNGPLDAEQISKTLKLTMEFVEKMLKNDNKKEEITYLLPYIQLALTARRISPSPAPSMFATLKVPIVKPSKKDLLWQEI</sequence>
<accession>A0A9N9I5V0</accession>
<organism evidence="1 2">
    <name type="scientific">Racocetra fulgida</name>
    <dbReference type="NCBI Taxonomy" id="60492"/>
    <lineage>
        <taxon>Eukaryota</taxon>
        <taxon>Fungi</taxon>
        <taxon>Fungi incertae sedis</taxon>
        <taxon>Mucoromycota</taxon>
        <taxon>Glomeromycotina</taxon>
        <taxon>Glomeromycetes</taxon>
        <taxon>Diversisporales</taxon>
        <taxon>Gigasporaceae</taxon>
        <taxon>Racocetra</taxon>
    </lineage>
</organism>
<reference evidence="1" key="1">
    <citation type="submission" date="2021-06" db="EMBL/GenBank/DDBJ databases">
        <authorList>
            <person name="Kallberg Y."/>
            <person name="Tangrot J."/>
            <person name="Rosling A."/>
        </authorList>
    </citation>
    <scope>NUCLEOTIDE SEQUENCE</scope>
    <source>
        <strain evidence="1">IN212</strain>
    </source>
</reference>
<gene>
    <name evidence="1" type="ORF">RFULGI_LOCUS11479</name>
</gene>
<protein>
    <submittedName>
        <fullName evidence="1">20068_t:CDS:1</fullName>
    </submittedName>
</protein>
<comment type="caution">
    <text evidence="1">The sequence shown here is derived from an EMBL/GenBank/DDBJ whole genome shotgun (WGS) entry which is preliminary data.</text>
</comment>
<dbReference type="OrthoDB" id="2461444at2759"/>